<keyword evidence="3" id="KW-0472">Membrane</keyword>
<comment type="caution">
    <text evidence="4">The sequence shown here is derived from an EMBL/GenBank/DDBJ whole genome shotgun (WGS) entry which is preliminary data.</text>
</comment>
<keyword evidence="5" id="KW-1185">Reference proteome</keyword>
<dbReference type="Gene3D" id="1.20.1250.20">
    <property type="entry name" value="MFS general substrate transporter like domains"/>
    <property type="match status" value="2"/>
</dbReference>
<dbReference type="OrthoDB" id="2213137at2759"/>
<comment type="similarity">
    <text evidence="2">Belongs to the major facilitator superfamily. Monocarboxylate porter (TC 2.A.1.13) family.</text>
</comment>
<feature type="transmembrane region" description="Helical" evidence="3">
    <location>
        <begin position="250"/>
        <end position="269"/>
    </location>
</feature>
<feature type="transmembrane region" description="Helical" evidence="3">
    <location>
        <begin position="206"/>
        <end position="226"/>
    </location>
</feature>
<name>A0A9P4NHY4_9PEZI</name>
<feature type="transmembrane region" description="Helical" evidence="3">
    <location>
        <begin position="340"/>
        <end position="361"/>
    </location>
</feature>
<sequence>MTSATDECLDKIETPRRISLEPNEKGEDGLQRAQTLAYEPRDGGYGWICCGCCFFINGHTWGINSSYGVFLAHYLASNTFPGATRLDFAFVGGLSISMAMLLSPLATYTTRRFNTRTTLLIGVLFETLSLIGASFATTTWQLFLSQGICFGWGMGFLFVGSVGIVPQWFSTKRSLANGIATAGSGIFGMVYSLATEAMIDRISLAWAFRILAILSFTVNLICAILIKDRNKQVGSVQLAFDVRLFKRPEFLLLMGYGFCSMLGYIVLLFSLPNYASSIGLTPNQGAIIGALLNLGQGLGRPPIGLFSDSIGRINMAGICTFASGLLALVIWVFADGYGVLIFYAIIGGTVAGTFWPTVGPVTAEVVGLKKLPAALSITWVVIVLPTTFSEAMALEMNAHTGSYLSAQLFTGFMYILAAICLWFLKGWKVGELERAAALEKRAVDQVDLVSDSPVNKTAHVSPLLKRMIRWRVV</sequence>
<feature type="transmembrane region" description="Helical" evidence="3">
    <location>
        <begin position="406"/>
        <end position="424"/>
    </location>
</feature>
<dbReference type="InterPro" id="IPR036259">
    <property type="entry name" value="MFS_trans_sf"/>
</dbReference>
<reference evidence="4" key="1">
    <citation type="journal article" date="2020" name="Stud. Mycol.">
        <title>101 Dothideomycetes genomes: a test case for predicting lifestyles and emergence of pathogens.</title>
        <authorList>
            <person name="Haridas S."/>
            <person name="Albert R."/>
            <person name="Binder M."/>
            <person name="Bloem J."/>
            <person name="Labutti K."/>
            <person name="Salamov A."/>
            <person name="Andreopoulos B."/>
            <person name="Baker S."/>
            <person name="Barry K."/>
            <person name="Bills G."/>
            <person name="Bluhm B."/>
            <person name="Cannon C."/>
            <person name="Castanera R."/>
            <person name="Culley D."/>
            <person name="Daum C."/>
            <person name="Ezra D."/>
            <person name="Gonzalez J."/>
            <person name="Henrissat B."/>
            <person name="Kuo A."/>
            <person name="Liang C."/>
            <person name="Lipzen A."/>
            <person name="Lutzoni F."/>
            <person name="Magnuson J."/>
            <person name="Mondo S."/>
            <person name="Nolan M."/>
            <person name="Ohm R."/>
            <person name="Pangilinan J."/>
            <person name="Park H.-J."/>
            <person name="Ramirez L."/>
            <person name="Alfaro M."/>
            <person name="Sun H."/>
            <person name="Tritt A."/>
            <person name="Yoshinaga Y."/>
            <person name="Zwiers L.-H."/>
            <person name="Turgeon B."/>
            <person name="Goodwin S."/>
            <person name="Spatafora J."/>
            <person name="Crous P."/>
            <person name="Grigoriev I."/>
        </authorList>
    </citation>
    <scope>NUCLEOTIDE SEQUENCE</scope>
    <source>
        <strain evidence="4">CBS 130266</strain>
    </source>
</reference>
<feature type="transmembrane region" description="Helical" evidence="3">
    <location>
        <begin position="315"/>
        <end position="334"/>
    </location>
</feature>
<accession>A0A9P4NHY4</accession>
<evidence type="ECO:0000256" key="3">
    <source>
        <dbReference type="SAM" id="Phobius"/>
    </source>
</evidence>
<gene>
    <name evidence="4" type="ORF">EJ08DRAFT_619362</name>
</gene>
<feature type="transmembrane region" description="Helical" evidence="3">
    <location>
        <begin position="175"/>
        <end position="194"/>
    </location>
</feature>
<proteinExistence type="inferred from homology"/>
<dbReference type="Proteomes" id="UP000800235">
    <property type="component" value="Unassembled WGS sequence"/>
</dbReference>
<dbReference type="PANTHER" id="PTHR11360:SF315">
    <property type="entry name" value="TRANSPORTER MCH2-RELATED"/>
    <property type="match status" value="1"/>
</dbReference>
<feature type="transmembrane region" description="Helical" evidence="3">
    <location>
        <begin position="118"/>
        <end position="137"/>
    </location>
</feature>
<evidence type="ECO:0000256" key="1">
    <source>
        <dbReference type="ARBA" id="ARBA00004141"/>
    </source>
</evidence>
<dbReference type="SUPFAM" id="SSF103473">
    <property type="entry name" value="MFS general substrate transporter"/>
    <property type="match status" value="1"/>
</dbReference>
<dbReference type="EMBL" id="MU007089">
    <property type="protein sequence ID" value="KAF2422598.1"/>
    <property type="molecule type" value="Genomic_DNA"/>
</dbReference>
<dbReference type="Pfam" id="PF07690">
    <property type="entry name" value="MFS_1"/>
    <property type="match status" value="1"/>
</dbReference>
<protein>
    <submittedName>
        <fullName evidence="4">MFS general substrate transporter</fullName>
    </submittedName>
</protein>
<dbReference type="PANTHER" id="PTHR11360">
    <property type="entry name" value="MONOCARBOXYLATE TRANSPORTER"/>
    <property type="match status" value="1"/>
</dbReference>
<dbReference type="InterPro" id="IPR011701">
    <property type="entry name" value="MFS"/>
</dbReference>
<dbReference type="GO" id="GO:0016020">
    <property type="term" value="C:membrane"/>
    <property type="evidence" value="ECO:0007669"/>
    <property type="project" value="UniProtKB-SubCell"/>
</dbReference>
<keyword evidence="3" id="KW-0812">Transmembrane</keyword>
<organism evidence="4 5">
    <name type="scientific">Tothia fuscella</name>
    <dbReference type="NCBI Taxonomy" id="1048955"/>
    <lineage>
        <taxon>Eukaryota</taxon>
        <taxon>Fungi</taxon>
        <taxon>Dikarya</taxon>
        <taxon>Ascomycota</taxon>
        <taxon>Pezizomycotina</taxon>
        <taxon>Dothideomycetes</taxon>
        <taxon>Pleosporomycetidae</taxon>
        <taxon>Venturiales</taxon>
        <taxon>Cylindrosympodiaceae</taxon>
        <taxon>Tothia</taxon>
    </lineage>
</organism>
<feature type="transmembrane region" description="Helical" evidence="3">
    <location>
        <begin position="88"/>
        <end position="106"/>
    </location>
</feature>
<feature type="transmembrane region" description="Helical" evidence="3">
    <location>
        <begin position="143"/>
        <end position="163"/>
    </location>
</feature>
<comment type="subcellular location">
    <subcellularLocation>
        <location evidence="1">Membrane</location>
        <topology evidence="1">Multi-pass membrane protein</topology>
    </subcellularLocation>
</comment>
<dbReference type="GO" id="GO:0022857">
    <property type="term" value="F:transmembrane transporter activity"/>
    <property type="evidence" value="ECO:0007669"/>
    <property type="project" value="InterPro"/>
</dbReference>
<evidence type="ECO:0000313" key="5">
    <source>
        <dbReference type="Proteomes" id="UP000800235"/>
    </source>
</evidence>
<evidence type="ECO:0000313" key="4">
    <source>
        <dbReference type="EMBL" id="KAF2422598.1"/>
    </source>
</evidence>
<keyword evidence="3" id="KW-1133">Transmembrane helix</keyword>
<evidence type="ECO:0000256" key="2">
    <source>
        <dbReference type="ARBA" id="ARBA00006727"/>
    </source>
</evidence>
<dbReference type="InterPro" id="IPR050327">
    <property type="entry name" value="Proton-linked_MCT"/>
</dbReference>
<dbReference type="AlphaFoldDB" id="A0A9P4NHY4"/>